<dbReference type="Proteomes" id="UP000676325">
    <property type="component" value="Unassembled WGS sequence"/>
</dbReference>
<sequence length="59" mass="6615">MDELLAPSSTHSYLERTEQQFTTPHRPLTRTILPSAHSVGVQRRAVTPTTEFKDAHASL</sequence>
<reference evidence="2" key="1">
    <citation type="submission" date="2021-04" db="EMBL/GenBank/DDBJ databases">
        <title>Genome based classification of Actinospica acidithermotolerans sp. nov., an actinobacterium isolated from an Indonesian hot spring.</title>
        <authorList>
            <person name="Kusuma A.B."/>
            <person name="Putra K.E."/>
            <person name="Nafisah S."/>
            <person name="Loh J."/>
            <person name="Nouioui I."/>
            <person name="Goodfellow M."/>
        </authorList>
    </citation>
    <scope>NUCLEOTIDE SEQUENCE</scope>
    <source>
        <strain evidence="2">MGRD01-02</strain>
    </source>
</reference>
<dbReference type="AlphaFoldDB" id="A0A941EHT1"/>
<dbReference type="RefSeq" id="WP_212521781.1">
    <property type="nucleotide sequence ID" value="NZ_JAGSOH010000146.1"/>
</dbReference>
<proteinExistence type="predicted"/>
<evidence type="ECO:0000313" key="3">
    <source>
        <dbReference type="Proteomes" id="UP000676325"/>
    </source>
</evidence>
<feature type="region of interest" description="Disordered" evidence="1">
    <location>
        <begin position="1"/>
        <end position="22"/>
    </location>
</feature>
<comment type="caution">
    <text evidence="2">The sequence shown here is derived from an EMBL/GenBank/DDBJ whole genome shotgun (WGS) entry which is preliminary data.</text>
</comment>
<organism evidence="2 3">
    <name type="scientific">Actinospica acidithermotolerans</name>
    <dbReference type="NCBI Taxonomy" id="2828514"/>
    <lineage>
        <taxon>Bacteria</taxon>
        <taxon>Bacillati</taxon>
        <taxon>Actinomycetota</taxon>
        <taxon>Actinomycetes</taxon>
        <taxon>Catenulisporales</taxon>
        <taxon>Actinospicaceae</taxon>
        <taxon>Actinospica</taxon>
    </lineage>
</organism>
<dbReference type="EMBL" id="JAGSOH010000146">
    <property type="protein sequence ID" value="MBR7830658.1"/>
    <property type="molecule type" value="Genomic_DNA"/>
</dbReference>
<evidence type="ECO:0000256" key="1">
    <source>
        <dbReference type="SAM" id="MobiDB-lite"/>
    </source>
</evidence>
<gene>
    <name evidence="2" type="ORF">KDK95_30430</name>
</gene>
<protein>
    <submittedName>
        <fullName evidence="2">Uncharacterized protein</fullName>
    </submittedName>
</protein>
<accession>A0A941EHT1</accession>
<evidence type="ECO:0000313" key="2">
    <source>
        <dbReference type="EMBL" id="MBR7830658.1"/>
    </source>
</evidence>
<name>A0A941EHT1_9ACTN</name>
<keyword evidence="3" id="KW-1185">Reference proteome</keyword>